<sequence length="49" mass="5431">MSNPIFTREVNGNHAVRIGEELRDLEGVDVGDYVTFEIVATHSRGGRSE</sequence>
<proteinExistence type="predicted"/>
<dbReference type="AlphaFoldDB" id="A0A1I2X216"/>
<dbReference type="STRING" id="553467.SAMN04488063_0101"/>
<accession>A0A1I2X216</accession>
<organism evidence="1 2">
    <name type="scientific">Halopelagius inordinatus</name>
    <dbReference type="NCBI Taxonomy" id="553467"/>
    <lineage>
        <taxon>Archaea</taxon>
        <taxon>Methanobacteriati</taxon>
        <taxon>Methanobacteriota</taxon>
        <taxon>Stenosarchaea group</taxon>
        <taxon>Halobacteria</taxon>
        <taxon>Halobacteriales</taxon>
        <taxon>Haloferacaceae</taxon>
    </lineage>
</organism>
<dbReference type="EMBL" id="FOOQ01000013">
    <property type="protein sequence ID" value="SFH07563.1"/>
    <property type="molecule type" value="Genomic_DNA"/>
</dbReference>
<dbReference type="Proteomes" id="UP000198876">
    <property type="component" value="Unassembled WGS sequence"/>
</dbReference>
<reference evidence="2" key="1">
    <citation type="submission" date="2016-10" db="EMBL/GenBank/DDBJ databases">
        <authorList>
            <person name="Varghese N."/>
            <person name="Submissions S."/>
        </authorList>
    </citation>
    <scope>NUCLEOTIDE SEQUENCE [LARGE SCALE GENOMIC DNA]</scope>
    <source>
        <strain evidence="2">CGMCC 1.7739</strain>
    </source>
</reference>
<protein>
    <submittedName>
        <fullName evidence="1">Uncharacterized protein</fullName>
    </submittedName>
</protein>
<keyword evidence="2" id="KW-1185">Reference proteome</keyword>
<gene>
    <name evidence="1" type="ORF">SAMN04488063_0101</name>
</gene>
<evidence type="ECO:0000313" key="1">
    <source>
        <dbReference type="EMBL" id="SFH07563.1"/>
    </source>
</evidence>
<name>A0A1I2X216_9EURY</name>
<evidence type="ECO:0000313" key="2">
    <source>
        <dbReference type="Proteomes" id="UP000198876"/>
    </source>
</evidence>